<dbReference type="GO" id="GO:0047661">
    <property type="term" value="F:amino-acid racemase activity"/>
    <property type="evidence" value="ECO:0007669"/>
    <property type="project" value="InterPro"/>
</dbReference>
<sequence length="232" mass="25046">MKTIGLIGGLSWESTALYYQHLNRMTRERLGGLHSAPIVMWSFDFAEIEELQASGDWTGATARMVEAGERLVAAGAELLVICSNTMHRMAGAVEEAAGVPLVHIADATADAVRAEGCMSPLLLATKFTMEGMFYRGRMREQHMLDVRVPGDEDRMAVHRIIYDELCQGMVNPASKTRYLDIVDTAIEGGADSVILGCTEVTMLIGQDDVGAPVFDSTSIHARAALAAALDEG</sequence>
<protein>
    <submittedName>
        <fullName evidence="3">Aspartate/glutamate racemase</fullName>
    </submittedName>
</protein>
<dbReference type="RefSeq" id="WP_111346671.1">
    <property type="nucleotide sequence ID" value="NZ_QHHQ01000003.1"/>
</dbReference>
<dbReference type="InterPro" id="IPR015942">
    <property type="entry name" value="Asp/Glu/hydantoin_racemase"/>
</dbReference>
<dbReference type="PANTHER" id="PTHR21198:SF7">
    <property type="entry name" value="ASPARTATE-GLUTAMATE RACEMASE FAMILY"/>
    <property type="match status" value="1"/>
</dbReference>
<evidence type="ECO:0000313" key="3">
    <source>
        <dbReference type="EMBL" id="RAI00589.1"/>
    </source>
</evidence>
<comment type="similarity">
    <text evidence="1">Belongs to the aspartate/glutamate racemases family.</text>
</comment>
<dbReference type="Pfam" id="PF01177">
    <property type="entry name" value="Asp_Glu_race"/>
    <property type="match status" value="1"/>
</dbReference>
<keyword evidence="4" id="KW-1185">Reference proteome</keyword>
<dbReference type="OrthoDB" id="9803739at2"/>
<comment type="caution">
    <text evidence="3">The sequence shown here is derived from an EMBL/GenBank/DDBJ whole genome shotgun (WGS) entry which is preliminary data.</text>
</comment>
<dbReference type="EMBL" id="QHHQ01000003">
    <property type="protein sequence ID" value="RAI00589.1"/>
    <property type="molecule type" value="Genomic_DNA"/>
</dbReference>
<dbReference type="SUPFAM" id="SSF53681">
    <property type="entry name" value="Aspartate/glutamate racemase"/>
    <property type="match status" value="2"/>
</dbReference>
<dbReference type="Gene3D" id="3.40.50.1860">
    <property type="match status" value="2"/>
</dbReference>
<gene>
    <name evidence="3" type="ORF">DLJ53_15115</name>
</gene>
<dbReference type="NCBIfam" id="TIGR00035">
    <property type="entry name" value="asp_race"/>
    <property type="match status" value="1"/>
</dbReference>
<reference evidence="3 4" key="1">
    <citation type="submission" date="2018-05" db="EMBL/GenBank/DDBJ databases">
        <title>Acuticoccus sediminis sp. nov., isolated from deep-sea sediment of Indian Ocean.</title>
        <authorList>
            <person name="Liu X."/>
            <person name="Lai Q."/>
            <person name="Du Y."/>
            <person name="Sun F."/>
            <person name="Zhang X."/>
            <person name="Wang S."/>
            <person name="Shao Z."/>
        </authorList>
    </citation>
    <scope>NUCLEOTIDE SEQUENCE [LARGE SCALE GENOMIC DNA]</scope>
    <source>
        <strain evidence="3 4">PTG4-2</strain>
    </source>
</reference>
<dbReference type="InterPro" id="IPR004380">
    <property type="entry name" value="Asp_race"/>
</dbReference>
<keyword evidence="2" id="KW-0413">Isomerase</keyword>
<dbReference type="InterPro" id="IPR001920">
    <property type="entry name" value="Asp/Glu_race"/>
</dbReference>
<proteinExistence type="inferred from homology"/>
<evidence type="ECO:0000313" key="4">
    <source>
        <dbReference type="Proteomes" id="UP000249590"/>
    </source>
</evidence>
<organism evidence="3 4">
    <name type="scientific">Acuticoccus sediminis</name>
    <dbReference type="NCBI Taxonomy" id="2184697"/>
    <lineage>
        <taxon>Bacteria</taxon>
        <taxon>Pseudomonadati</taxon>
        <taxon>Pseudomonadota</taxon>
        <taxon>Alphaproteobacteria</taxon>
        <taxon>Hyphomicrobiales</taxon>
        <taxon>Amorphaceae</taxon>
        <taxon>Acuticoccus</taxon>
    </lineage>
</organism>
<name>A0A8B2NRA2_9HYPH</name>
<dbReference type="Proteomes" id="UP000249590">
    <property type="component" value="Unassembled WGS sequence"/>
</dbReference>
<dbReference type="PANTHER" id="PTHR21198">
    <property type="entry name" value="GLUTAMATE RACEMASE"/>
    <property type="match status" value="1"/>
</dbReference>
<evidence type="ECO:0000256" key="2">
    <source>
        <dbReference type="ARBA" id="ARBA00023235"/>
    </source>
</evidence>
<accession>A0A8B2NRA2</accession>
<dbReference type="AlphaFoldDB" id="A0A8B2NRA2"/>
<evidence type="ECO:0000256" key="1">
    <source>
        <dbReference type="ARBA" id="ARBA00007847"/>
    </source>
</evidence>